<name>A0A9X1LC02_9PROT</name>
<evidence type="ECO:0000313" key="2">
    <source>
        <dbReference type="Proteomes" id="UP001139311"/>
    </source>
</evidence>
<dbReference type="EMBL" id="JAJAQI010000029">
    <property type="protein sequence ID" value="MCB4823613.1"/>
    <property type="molecule type" value="Genomic_DNA"/>
</dbReference>
<proteinExistence type="predicted"/>
<dbReference type="AlphaFoldDB" id="A0A9X1LC02"/>
<protein>
    <submittedName>
        <fullName evidence="1">Uncharacterized protein</fullName>
    </submittedName>
</protein>
<reference evidence="1" key="1">
    <citation type="submission" date="2021-10" db="EMBL/GenBank/DDBJ databases">
        <title>Roseicella aerolatum sp. nov., isolated from aerosols of e-waste dismantling site.</title>
        <authorList>
            <person name="Qin T."/>
        </authorList>
    </citation>
    <scope>NUCLEOTIDE SEQUENCE</scope>
    <source>
        <strain evidence="1">GB24</strain>
    </source>
</reference>
<comment type="caution">
    <text evidence="1">The sequence shown here is derived from an EMBL/GenBank/DDBJ whole genome shotgun (WGS) entry which is preliminary data.</text>
</comment>
<organism evidence="1 2">
    <name type="scientific">Roseicella aerolata</name>
    <dbReference type="NCBI Taxonomy" id="2883479"/>
    <lineage>
        <taxon>Bacteria</taxon>
        <taxon>Pseudomonadati</taxon>
        <taxon>Pseudomonadota</taxon>
        <taxon>Alphaproteobacteria</taxon>
        <taxon>Acetobacterales</taxon>
        <taxon>Roseomonadaceae</taxon>
        <taxon>Roseicella</taxon>
    </lineage>
</organism>
<accession>A0A9X1LC02</accession>
<keyword evidence="2" id="KW-1185">Reference proteome</keyword>
<evidence type="ECO:0000313" key="1">
    <source>
        <dbReference type="EMBL" id="MCB4823613.1"/>
    </source>
</evidence>
<gene>
    <name evidence="1" type="ORF">LHA35_17935</name>
</gene>
<sequence length="64" mass="6899">MAGNAYTIAGQVAEEIRRSQPCHCSLLFQAGESFDMPALRSVDRFVQVRRPLLEPIGVPVAGAA</sequence>
<dbReference type="RefSeq" id="WP_226610552.1">
    <property type="nucleotide sequence ID" value="NZ_JAJAQI010000029.1"/>
</dbReference>
<dbReference type="Proteomes" id="UP001139311">
    <property type="component" value="Unassembled WGS sequence"/>
</dbReference>